<sequence length="122" mass="13778">MLPSFSIAFLLYITIKNLRIELSKLASVNLLKKENYYSCLEEVEEAPMTEDHPEDKSISSELGHEEPEQPPKKKIKVIGARHPTLIHSDIGETNILPYCNGPATHFTHSDPCTFNEALKSKE</sequence>
<feature type="compositionally biased region" description="Basic and acidic residues" evidence="1">
    <location>
        <begin position="49"/>
        <end position="71"/>
    </location>
</feature>
<name>A0A9Q3HRM0_9BASI</name>
<organism evidence="2 3">
    <name type="scientific">Austropuccinia psidii MF-1</name>
    <dbReference type="NCBI Taxonomy" id="1389203"/>
    <lineage>
        <taxon>Eukaryota</taxon>
        <taxon>Fungi</taxon>
        <taxon>Dikarya</taxon>
        <taxon>Basidiomycota</taxon>
        <taxon>Pucciniomycotina</taxon>
        <taxon>Pucciniomycetes</taxon>
        <taxon>Pucciniales</taxon>
        <taxon>Sphaerophragmiaceae</taxon>
        <taxon>Austropuccinia</taxon>
    </lineage>
</organism>
<feature type="region of interest" description="Disordered" evidence="1">
    <location>
        <begin position="44"/>
        <end position="76"/>
    </location>
</feature>
<keyword evidence="3" id="KW-1185">Reference proteome</keyword>
<evidence type="ECO:0000313" key="3">
    <source>
        <dbReference type="Proteomes" id="UP000765509"/>
    </source>
</evidence>
<dbReference type="AlphaFoldDB" id="A0A9Q3HRM0"/>
<evidence type="ECO:0000313" key="2">
    <source>
        <dbReference type="EMBL" id="MBW0511525.1"/>
    </source>
</evidence>
<reference evidence="2" key="1">
    <citation type="submission" date="2021-03" db="EMBL/GenBank/DDBJ databases">
        <title>Draft genome sequence of rust myrtle Austropuccinia psidii MF-1, a brazilian biotype.</title>
        <authorList>
            <person name="Quecine M.C."/>
            <person name="Pachon D.M.R."/>
            <person name="Bonatelli M.L."/>
            <person name="Correr F.H."/>
            <person name="Franceschini L.M."/>
            <person name="Leite T.F."/>
            <person name="Margarido G.R.A."/>
            <person name="Almeida C.A."/>
            <person name="Ferrarezi J.A."/>
            <person name="Labate C.A."/>
        </authorList>
    </citation>
    <scope>NUCLEOTIDE SEQUENCE</scope>
    <source>
        <strain evidence="2">MF-1</strain>
    </source>
</reference>
<gene>
    <name evidence="2" type="ORF">O181_051240</name>
</gene>
<accession>A0A9Q3HRM0</accession>
<proteinExistence type="predicted"/>
<protein>
    <submittedName>
        <fullName evidence="2">Uncharacterized protein</fullName>
    </submittedName>
</protein>
<dbReference type="Proteomes" id="UP000765509">
    <property type="component" value="Unassembled WGS sequence"/>
</dbReference>
<comment type="caution">
    <text evidence="2">The sequence shown here is derived from an EMBL/GenBank/DDBJ whole genome shotgun (WGS) entry which is preliminary data.</text>
</comment>
<dbReference type="EMBL" id="AVOT02022235">
    <property type="protein sequence ID" value="MBW0511525.1"/>
    <property type="molecule type" value="Genomic_DNA"/>
</dbReference>
<evidence type="ECO:0000256" key="1">
    <source>
        <dbReference type="SAM" id="MobiDB-lite"/>
    </source>
</evidence>